<gene>
    <name evidence="1" type="ordered locus">DKAM_0090</name>
</gene>
<sequence length="439" mass="49052">MSGINSLVKFYVVGSIPSSVQQLFKSLGIQLTYIPLEGGLARATKLEDNSVVVINTRDAGLKPLNYYYVLTRLLDKASNYIIVLVNKDPKARDHSVLDAHASVFKVLSQVYGKTYEPVMVCDPSDETLWQPREGEKPSGCRLHPAVVSADAVAYYTRPPGTVVVENLDENNAASVVVFILKAYLPNSVFTKLATLLPRDLVPSTSIKEGPSNMVPLGTVGWITNYTRGRTCGEITGYQSFYIRYFYGNITLATGTLYHVFYAYAVHSGKGYQTTCWWSTINHYPRVFETVIYWKTDTYPGQVLDDWGPKNAGSQRVITYTVSAGMAIGKDFSATIEYSTGFTEPNAPYYTWMDLTDPPLGKVKVRHIVERGGWPEDRLNDVLFTVEPSSYGYLDPNKPGGYLPMVVYHSMYMELNTGDSTNVTIAALLRTNSYDWWFTS</sequence>
<dbReference type="EMBL" id="CP001140">
    <property type="protein sequence ID" value="ACL10419.1"/>
    <property type="molecule type" value="Genomic_DNA"/>
</dbReference>
<name>B8D2P8_DESA1</name>
<proteinExistence type="predicted"/>
<protein>
    <submittedName>
        <fullName evidence="1">Uncharacterized protein</fullName>
    </submittedName>
</protein>
<organism evidence="1 2">
    <name type="scientific">Desulfurococcus amylolyticus (strain DSM 18924 / JCM 16383 / VKM B-2413 / 1221n)</name>
    <name type="common">Desulfurococcus kamchatkensis</name>
    <dbReference type="NCBI Taxonomy" id="490899"/>
    <lineage>
        <taxon>Archaea</taxon>
        <taxon>Thermoproteota</taxon>
        <taxon>Thermoprotei</taxon>
        <taxon>Desulfurococcales</taxon>
        <taxon>Desulfurococcaceae</taxon>
        <taxon>Desulfurococcus</taxon>
    </lineage>
</organism>
<dbReference type="eggNOG" id="arCOG08832">
    <property type="taxonomic scope" value="Archaea"/>
</dbReference>
<evidence type="ECO:0000313" key="2">
    <source>
        <dbReference type="Proteomes" id="UP000006903"/>
    </source>
</evidence>
<dbReference type="AlphaFoldDB" id="B8D2P8"/>
<dbReference type="Proteomes" id="UP000006903">
    <property type="component" value="Chromosome"/>
</dbReference>
<accession>B8D2P8</accession>
<dbReference type="KEGG" id="dka:DKAM_0090"/>
<evidence type="ECO:0000313" key="1">
    <source>
        <dbReference type="EMBL" id="ACL10419.1"/>
    </source>
</evidence>
<reference evidence="1 2" key="1">
    <citation type="journal article" date="2009" name="J. Bacteriol.">
        <title>Complete genome sequence of the anaerobic, protein-degrading hyperthermophilic crenarchaeon Desulfurococcus kamchatkensis.</title>
        <authorList>
            <person name="Ravin N.V."/>
            <person name="Mardanov A.V."/>
            <person name="Beletsky A.V."/>
            <person name="Kublanov I.V."/>
            <person name="Kolganova T.V."/>
            <person name="Lebedinsky A.V."/>
            <person name="Chernyh N.A."/>
            <person name="Bonch-Osmolovskaya E.A."/>
            <person name="Skryabin K.G."/>
        </authorList>
    </citation>
    <scope>NUCLEOTIDE SEQUENCE [LARGE SCALE GENOMIC DNA]</scope>
    <source>
        <strain evidence="2">DSM 18924 / JCM 16383 / VKM B-2413 / 1221n</strain>
    </source>
</reference>
<dbReference type="HOGENOM" id="CLU_623495_0_0_2"/>
<dbReference type="STRING" id="490899.DKAM_0090"/>